<dbReference type="SUPFAM" id="SSF51735">
    <property type="entry name" value="NAD(P)-binding Rossmann-fold domains"/>
    <property type="match status" value="1"/>
</dbReference>
<evidence type="ECO:0000256" key="3">
    <source>
        <dbReference type="ARBA" id="ARBA00022857"/>
    </source>
</evidence>
<dbReference type="PANTHER" id="PTHR44085">
    <property type="entry name" value="SEPIAPTERIN REDUCTASE"/>
    <property type="match status" value="1"/>
</dbReference>
<dbReference type="AlphaFoldDB" id="A0A011Q4J1"/>
<sequence length="241" mass="24810">MKAIVTGHSRGLGAAIAETLLARGIAVLGLARHGNAGLVAACPQLFHERAIDLSDVAALQSWLGGDDLRLFLAGCTSILLINNAGTVQPVGAVGSADNAAIASALNINVATPLILANAVIAVAAEVPEKRILHVSSGAARSPYPGWSVYCASKAALDQHARSVALDRVPGVRIASVAPGVIDTEMQAEIRATPLARFPVRGKFEALQRNGQLADAGECAGRLVAYLLDDGFGAEPVTDLRD</sequence>
<evidence type="ECO:0000313" key="5">
    <source>
        <dbReference type="EMBL" id="EXI84040.1"/>
    </source>
</evidence>
<dbReference type="STRING" id="1454004.AW11_03989"/>
<keyword evidence="6" id="KW-1185">Reference proteome</keyword>
<accession>A0A011Q4J1</accession>
<dbReference type="InterPro" id="IPR051721">
    <property type="entry name" value="Biopterin_syn/organic_redct"/>
</dbReference>
<dbReference type="GO" id="GO:0005737">
    <property type="term" value="C:cytoplasm"/>
    <property type="evidence" value="ECO:0007669"/>
    <property type="project" value="UniProtKB-SubCell"/>
</dbReference>
<dbReference type="GO" id="GO:0006729">
    <property type="term" value="P:tetrahydrobiopterin biosynthetic process"/>
    <property type="evidence" value="ECO:0007669"/>
    <property type="project" value="TreeGrafter"/>
</dbReference>
<dbReference type="PRINTS" id="PR00081">
    <property type="entry name" value="GDHRDH"/>
</dbReference>
<dbReference type="PATRIC" id="fig|1454004.3.peg.4092"/>
<keyword evidence="3" id="KW-0521">NADP</keyword>
<comment type="caution">
    <text evidence="5">The sequence shown here is derived from an EMBL/GenBank/DDBJ whole genome shotgun (WGS) entry which is preliminary data.</text>
</comment>
<dbReference type="eggNOG" id="COG4221">
    <property type="taxonomic scope" value="Bacteria"/>
</dbReference>
<reference evidence="5" key="1">
    <citation type="submission" date="2014-02" db="EMBL/GenBank/DDBJ databases">
        <title>Expanding our view of genomic diversity in Candidatus Accumulibacter clades.</title>
        <authorList>
            <person name="Skennerton C.T."/>
            <person name="Barr J.J."/>
            <person name="Slater F.R."/>
            <person name="Bond P.L."/>
            <person name="Tyson G.W."/>
        </authorList>
    </citation>
    <scope>NUCLEOTIDE SEQUENCE [LARGE SCALE GENOMIC DNA]</scope>
</reference>
<evidence type="ECO:0000256" key="4">
    <source>
        <dbReference type="ARBA" id="ARBA00023002"/>
    </source>
</evidence>
<protein>
    <submittedName>
        <fullName evidence="5">Benzil reductase ((S)-benzoin forming)</fullName>
        <ecNumber evidence="5">1.1.1.320</ecNumber>
    </submittedName>
</protein>
<dbReference type="Gene3D" id="3.40.50.720">
    <property type="entry name" value="NAD(P)-binding Rossmann-like Domain"/>
    <property type="match status" value="1"/>
</dbReference>
<evidence type="ECO:0000256" key="1">
    <source>
        <dbReference type="ARBA" id="ARBA00004496"/>
    </source>
</evidence>
<keyword evidence="4 5" id="KW-0560">Oxidoreductase</keyword>
<dbReference type="PANTHER" id="PTHR44085:SF2">
    <property type="entry name" value="SEPIAPTERIN REDUCTASE"/>
    <property type="match status" value="1"/>
</dbReference>
<comment type="subcellular location">
    <subcellularLocation>
        <location evidence="1">Cytoplasm</location>
    </subcellularLocation>
</comment>
<dbReference type="GO" id="GO:0004757">
    <property type="term" value="F:sepiapterin reductase (NADP+) activity"/>
    <property type="evidence" value="ECO:0007669"/>
    <property type="project" value="TreeGrafter"/>
</dbReference>
<keyword evidence="2" id="KW-0963">Cytoplasm</keyword>
<dbReference type="NCBIfam" id="NF005436">
    <property type="entry name" value="PRK07023.1"/>
    <property type="match status" value="1"/>
</dbReference>
<proteinExistence type="predicted"/>
<dbReference type="EMBL" id="JEMY01000076">
    <property type="protein sequence ID" value="EXI84040.1"/>
    <property type="molecule type" value="Genomic_DNA"/>
</dbReference>
<dbReference type="EC" id="1.1.1.320" evidence="5"/>
<organism evidence="5 6">
    <name type="scientific">Accumulibacter regalis</name>
    <dbReference type="NCBI Taxonomy" id="522306"/>
    <lineage>
        <taxon>Bacteria</taxon>
        <taxon>Pseudomonadati</taxon>
        <taxon>Pseudomonadota</taxon>
        <taxon>Betaproteobacteria</taxon>
        <taxon>Candidatus Accumulibacter</taxon>
    </lineage>
</organism>
<dbReference type="InterPro" id="IPR036291">
    <property type="entry name" value="NAD(P)-bd_dom_sf"/>
</dbReference>
<dbReference type="Pfam" id="PF00106">
    <property type="entry name" value="adh_short"/>
    <property type="match status" value="1"/>
</dbReference>
<name>A0A011Q4J1_ACCRE</name>
<gene>
    <name evidence="5" type="primary">yueD</name>
    <name evidence="5" type="ORF">AW11_03989</name>
</gene>
<evidence type="ECO:0000256" key="2">
    <source>
        <dbReference type="ARBA" id="ARBA00022490"/>
    </source>
</evidence>
<dbReference type="Proteomes" id="UP000022141">
    <property type="component" value="Unassembled WGS sequence"/>
</dbReference>
<evidence type="ECO:0000313" key="6">
    <source>
        <dbReference type="Proteomes" id="UP000022141"/>
    </source>
</evidence>
<dbReference type="InterPro" id="IPR002347">
    <property type="entry name" value="SDR_fam"/>
</dbReference>